<name>A0A4R3L959_9BACL</name>
<evidence type="ECO:0000256" key="4">
    <source>
        <dbReference type="ARBA" id="ARBA00023172"/>
    </source>
</evidence>
<dbReference type="InterPro" id="IPR042242">
    <property type="entry name" value="RecO_C"/>
</dbReference>
<accession>A0A4R3L959</accession>
<dbReference type="GO" id="GO:0006302">
    <property type="term" value="P:double-strand break repair"/>
    <property type="evidence" value="ECO:0007669"/>
    <property type="project" value="TreeGrafter"/>
</dbReference>
<dbReference type="OrthoDB" id="9797083at2"/>
<evidence type="ECO:0000256" key="7">
    <source>
        <dbReference type="HAMAP-Rule" id="MF_00201"/>
    </source>
</evidence>
<evidence type="ECO:0000259" key="8">
    <source>
        <dbReference type="Pfam" id="PF11967"/>
    </source>
</evidence>
<dbReference type="Proteomes" id="UP000294937">
    <property type="component" value="Unassembled WGS sequence"/>
</dbReference>
<evidence type="ECO:0000313" key="10">
    <source>
        <dbReference type="Proteomes" id="UP000294937"/>
    </source>
</evidence>
<evidence type="ECO:0000256" key="1">
    <source>
        <dbReference type="ARBA" id="ARBA00007452"/>
    </source>
</evidence>
<dbReference type="Pfam" id="PF02565">
    <property type="entry name" value="RecO_C"/>
    <property type="match status" value="1"/>
</dbReference>
<dbReference type="HAMAP" id="MF_00201">
    <property type="entry name" value="RecO"/>
    <property type="match status" value="1"/>
</dbReference>
<dbReference type="GO" id="GO:0006310">
    <property type="term" value="P:DNA recombination"/>
    <property type="evidence" value="ECO:0007669"/>
    <property type="project" value="UniProtKB-UniRule"/>
</dbReference>
<protein>
    <recommendedName>
        <fullName evidence="2 7">DNA repair protein RecO</fullName>
    </recommendedName>
    <alternativeName>
        <fullName evidence="6 7">Recombination protein O</fullName>
    </alternativeName>
</protein>
<dbReference type="SUPFAM" id="SSF50249">
    <property type="entry name" value="Nucleic acid-binding proteins"/>
    <property type="match status" value="1"/>
</dbReference>
<dbReference type="InterPro" id="IPR012340">
    <property type="entry name" value="NA-bd_OB-fold"/>
</dbReference>
<dbReference type="InterPro" id="IPR003717">
    <property type="entry name" value="RecO"/>
</dbReference>
<gene>
    <name evidence="7" type="primary">recO</name>
    <name evidence="9" type="ORF">EDD58_103173</name>
</gene>
<keyword evidence="3 7" id="KW-0227">DNA damage</keyword>
<evidence type="ECO:0000313" key="9">
    <source>
        <dbReference type="EMBL" id="TCS94754.1"/>
    </source>
</evidence>
<dbReference type="AlphaFoldDB" id="A0A4R3L959"/>
<keyword evidence="4 7" id="KW-0233">DNA recombination</keyword>
<dbReference type="InterPro" id="IPR022572">
    <property type="entry name" value="DNA_rep/recomb_RecO_N"/>
</dbReference>
<dbReference type="Gene3D" id="1.20.1440.120">
    <property type="entry name" value="Recombination protein O, C-terminal domain"/>
    <property type="match status" value="1"/>
</dbReference>
<dbReference type="Pfam" id="PF11967">
    <property type="entry name" value="RecO_N"/>
    <property type="match status" value="1"/>
</dbReference>
<dbReference type="NCBIfam" id="TIGR00613">
    <property type="entry name" value="reco"/>
    <property type="match status" value="1"/>
</dbReference>
<keyword evidence="10" id="KW-1185">Reference proteome</keyword>
<dbReference type="EMBL" id="SMAG01000003">
    <property type="protein sequence ID" value="TCS94754.1"/>
    <property type="molecule type" value="Genomic_DNA"/>
</dbReference>
<evidence type="ECO:0000256" key="2">
    <source>
        <dbReference type="ARBA" id="ARBA00021310"/>
    </source>
</evidence>
<dbReference type="GO" id="GO:0043590">
    <property type="term" value="C:bacterial nucleoid"/>
    <property type="evidence" value="ECO:0007669"/>
    <property type="project" value="TreeGrafter"/>
</dbReference>
<sequence>MLKKVEGIVLKTKDYGESHQIVIIFSETLGKVAFMARGSKKTRSRFGAVTEPFSQALFVFFMGSGMATLSQADLIHSHHQIRSDLLLTAYGAYWLDIMDKVTEEKESHPSLYHFLVSALQLLEQGTDPEILTRIVELRVMDHAGFRPVLHQCVQCQSTSRPVRFSIRQGGFLCKNCVEIDPQSFPVTEAVAKIFPLLHAINIQRLGEVNVKTETNRQLEKMIQAFMDEYLSIPFKSRSILKQIQKSWDT</sequence>
<proteinExistence type="inferred from homology"/>
<comment type="caution">
    <text evidence="9">The sequence shown here is derived from an EMBL/GenBank/DDBJ whole genome shotgun (WGS) entry which is preliminary data.</text>
</comment>
<keyword evidence="5 7" id="KW-0234">DNA repair</keyword>
<feature type="domain" description="DNA replication/recombination mediator RecO N-terminal" evidence="8">
    <location>
        <begin position="1"/>
        <end position="77"/>
    </location>
</feature>
<dbReference type="RefSeq" id="WP_131924141.1">
    <property type="nucleotide sequence ID" value="NZ_SMAG01000003.1"/>
</dbReference>
<organism evidence="9 10">
    <name type="scientific">Hazenella coriacea</name>
    <dbReference type="NCBI Taxonomy" id="1179467"/>
    <lineage>
        <taxon>Bacteria</taxon>
        <taxon>Bacillati</taxon>
        <taxon>Bacillota</taxon>
        <taxon>Bacilli</taxon>
        <taxon>Bacillales</taxon>
        <taxon>Thermoactinomycetaceae</taxon>
        <taxon>Hazenella</taxon>
    </lineage>
</organism>
<dbReference type="InterPro" id="IPR037278">
    <property type="entry name" value="ARFGAP/RecO"/>
</dbReference>
<dbReference type="Gene3D" id="2.40.50.140">
    <property type="entry name" value="Nucleic acid-binding proteins"/>
    <property type="match status" value="1"/>
</dbReference>
<dbReference type="PANTHER" id="PTHR33991:SF1">
    <property type="entry name" value="DNA REPAIR PROTEIN RECO"/>
    <property type="match status" value="1"/>
</dbReference>
<reference evidence="9 10" key="1">
    <citation type="submission" date="2019-03" db="EMBL/GenBank/DDBJ databases">
        <title>Genomic Encyclopedia of Type Strains, Phase IV (KMG-IV): sequencing the most valuable type-strain genomes for metagenomic binning, comparative biology and taxonomic classification.</title>
        <authorList>
            <person name="Goeker M."/>
        </authorList>
    </citation>
    <scope>NUCLEOTIDE SEQUENCE [LARGE SCALE GENOMIC DNA]</scope>
    <source>
        <strain evidence="9 10">DSM 45707</strain>
    </source>
</reference>
<comment type="similarity">
    <text evidence="1 7">Belongs to the RecO family.</text>
</comment>
<dbReference type="PANTHER" id="PTHR33991">
    <property type="entry name" value="DNA REPAIR PROTEIN RECO"/>
    <property type="match status" value="1"/>
</dbReference>
<dbReference type="SUPFAM" id="SSF57863">
    <property type="entry name" value="ArfGap/RecO-like zinc finger"/>
    <property type="match status" value="1"/>
</dbReference>
<comment type="function">
    <text evidence="7">Involved in DNA repair and RecF pathway recombination.</text>
</comment>
<evidence type="ECO:0000256" key="3">
    <source>
        <dbReference type="ARBA" id="ARBA00022763"/>
    </source>
</evidence>
<evidence type="ECO:0000256" key="6">
    <source>
        <dbReference type="ARBA" id="ARBA00033409"/>
    </source>
</evidence>
<evidence type="ECO:0000256" key="5">
    <source>
        <dbReference type="ARBA" id="ARBA00023204"/>
    </source>
</evidence>